<keyword evidence="19" id="KW-1185">Reference proteome</keyword>
<dbReference type="WBParaSite" id="sdigi.contig2.g308.t1">
    <property type="protein sequence ID" value="sdigi.contig2.g308.t1"/>
    <property type="gene ID" value="sdigi.contig2.g308"/>
</dbReference>
<evidence type="ECO:0000256" key="8">
    <source>
        <dbReference type="ARBA" id="ARBA00022816"/>
    </source>
</evidence>
<evidence type="ECO:0000313" key="19">
    <source>
        <dbReference type="Proteomes" id="UP000887581"/>
    </source>
</evidence>
<dbReference type="InterPro" id="IPR011332">
    <property type="entry name" value="Ribosomal_zn-bd"/>
</dbReference>
<dbReference type="GO" id="GO:0035145">
    <property type="term" value="C:exon-exon junction complex"/>
    <property type="evidence" value="ECO:0007669"/>
    <property type="project" value="InterPro"/>
</dbReference>
<keyword evidence="10" id="KW-0810">Translation regulation</keyword>
<reference evidence="20" key="1">
    <citation type="submission" date="2022-11" db="UniProtKB">
        <authorList>
            <consortium name="WormBaseParasite"/>
        </authorList>
    </citation>
    <scope>IDENTIFICATION</scope>
</reference>
<proteinExistence type="inferred from homology"/>
<dbReference type="SUPFAM" id="SSF57829">
    <property type="entry name" value="Zn-binding ribosomal proteins"/>
    <property type="match status" value="1"/>
</dbReference>
<dbReference type="Gene3D" id="2.20.25.30">
    <property type="match status" value="1"/>
</dbReference>
<dbReference type="Pfam" id="PF01780">
    <property type="entry name" value="Ribosomal_L37ae"/>
    <property type="match status" value="1"/>
</dbReference>
<evidence type="ECO:0000256" key="1">
    <source>
        <dbReference type="ARBA" id="ARBA00004123"/>
    </source>
</evidence>
<dbReference type="Proteomes" id="UP000887581">
    <property type="component" value="Unplaced"/>
</dbReference>
<dbReference type="NCBIfam" id="TIGR00280">
    <property type="entry name" value="eL43_euk_arch"/>
    <property type="match status" value="1"/>
</dbReference>
<dbReference type="InterPro" id="IPR018545">
    <property type="entry name" value="Btz_dom"/>
</dbReference>
<comment type="similarity">
    <text evidence="3">Belongs to the eukaryotic ribosomal protein eL43 family.</text>
</comment>
<dbReference type="PANTHER" id="PTHR48129:SF1">
    <property type="entry name" value="LARGE RIBOSOMAL SUBUNIT PROTEIN EL43"/>
    <property type="match status" value="1"/>
</dbReference>
<dbReference type="GO" id="GO:0006412">
    <property type="term" value="P:translation"/>
    <property type="evidence" value="ECO:0007669"/>
    <property type="project" value="InterPro"/>
</dbReference>
<keyword evidence="11" id="KW-0694">RNA-binding</keyword>
<comment type="subcellular location">
    <subcellularLocation>
        <location evidence="2">Cytoplasm</location>
    </subcellularLocation>
    <subcellularLocation>
        <location evidence="1">Nucleus</location>
    </subcellularLocation>
</comment>
<evidence type="ECO:0000256" key="10">
    <source>
        <dbReference type="ARBA" id="ARBA00022845"/>
    </source>
</evidence>
<dbReference type="GO" id="GO:0022625">
    <property type="term" value="C:cytosolic large ribosomal subunit"/>
    <property type="evidence" value="ECO:0007669"/>
    <property type="project" value="UniProtKB-ARBA"/>
</dbReference>
<evidence type="ECO:0000313" key="20">
    <source>
        <dbReference type="WBParaSite" id="sdigi.contig2.g308.t1"/>
    </source>
</evidence>
<sequence>MAEDPEVLNIADAISGLGIIDDEHSRNLGNEAVNIHGSEYSENLLNETSNQRDENSNNKQKSDNSEEVFGPDQDQDQAHPAYIPRTGQFFMHDTRETGEKAMRCPLSRADCKWRHDLYIETDQTPMSDQEFARKYGMDRKGNRVFTLQEMFSALRRSAYEMNQGRIRTATHVWNASRHFTREHRAHNSGTNSQDRKKGMNMRKNRNSLQVAVNVFSENNCNNLENEKPKEGKEAERSEMYNTNHNAELKQRHLGKELLHFCQDSGLEHFAPTQPCGGTRMSQCQFIVVLMIFVFISKLDEMAKRTKKVGIVGKYGVRYGASLRKTVKKMEVTQHAKYTCVFCGKESMKRTCVGIWKCSKCNKVVAGGAYVYSTTAAATVRSTIRRLREAKE</sequence>
<evidence type="ECO:0000256" key="14">
    <source>
        <dbReference type="ARBA" id="ARBA00023187"/>
    </source>
</evidence>
<dbReference type="FunFam" id="2.20.25.30:FF:000002">
    <property type="entry name" value="60S ribosomal protein L37a"/>
    <property type="match status" value="1"/>
</dbReference>
<evidence type="ECO:0000256" key="15">
    <source>
        <dbReference type="ARBA" id="ARBA00023242"/>
    </source>
</evidence>
<dbReference type="GO" id="GO:0003729">
    <property type="term" value="F:mRNA binding"/>
    <property type="evidence" value="ECO:0007669"/>
    <property type="project" value="InterPro"/>
</dbReference>
<evidence type="ECO:0000256" key="17">
    <source>
        <dbReference type="SAM" id="MobiDB-lite"/>
    </source>
</evidence>
<protein>
    <submittedName>
        <fullName evidence="20">Btz domain-containing protein</fullName>
    </submittedName>
</protein>
<keyword evidence="5" id="KW-0813">Transport</keyword>
<evidence type="ECO:0000256" key="3">
    <source>
        <dbReference type="ARBA" id="ARBA00008672"/>
    </source>
</evidence>
<evidence type="ECO:0000256" key="6">
    <source>
        <dbReference type="ARBA" id="ARBA00022490"/>
    </source>
</evidence>
<dbReference type="HAMAP" id="MF_00327">
    <property type="entry name" value="Ribosomal_eL43"/>
    <property type="match status" value="1"/>
</dbReference>
<evidence type="ECO:0000256" key="11">
    <source>
        <dbReference type="ARBA" id="ARBA00022884"/>
    </source>
</evidence>
<dbReference type="PANTHER" id="PTHR48129">
    <property type="entry name" value="60S RIBOSOMAL PROTEIN L37A"/>
    <property type="match status" value="1"/>
</dbReference>
<dbReference type="GO" id="GO:0003735">
    <property type="term" value="F:structural constituent of ribosome"/>
    <property type="evidence" value="ECO:0007669"/>
    <property type="project" value="InterPro"/>
</dbReference>
<accession>A0A915PQJ0</accession>
<name>A0A915PQJ0_9BILA</name>
<dbReference type="GO" id="GO:0000184">
    <property type="term" value="P:nuclear-transcribed mRNA catabolic process, nonsense-mediated decay"/>
    <property type="evidence" value="ECO:0007669"/>
    <property type="project" value="UniProtKB-KW"/>
</dbReference>
<evidence type="ECO:0000256" key="7">
    <source>
        <dbReference type="ARBA" id="ARBA00022664"/>
    </source>
</evidence>
<keyword evidence="12" id="KW-0689">Ribosomal protein</keyword>
<keyword evidence="7" id="KW-0507">mRNA processing</keyword>
<keyword evidence="8" id="KW-0509">mRNA transport</keyword>
<dbReference type="InterPro" id="IPR011331">
    <property type="entry name" value="Ribosomal_eL37/eL43"/>
</dbReference>
<dbReference type="AlphaFoldDB" id="A0A915PQJ0"/>
<dbReference type="GO" id="GO:0008380">
    <property type="term" value="P:RNA splicing"/>
    <property type="evidence" value="ECO:0007669"/>
    <property type="project" value="UniProtKB-KW"/>
</dbReference>
<dbReference type="GO" id="GO:0006417">
    <property type="term" value="P:regulation of translation"/>
    <property type="evidence" value="ECO:0007669"/>
    <property type="project" value="UniProtKB-KW"/>
</dbReference>
<evidence type="ECO:0000256" key="9">
    <source>
        <dbReference type="ARBA" id="ARBA00022833"/>
    </source>
</evidence>
<keyword evidence="9" id="KW-0862">Zinc</keyword>
<keyword evidence="6" id="KW-0963">Cytoplasm</keyword>
<keyword evidence="16" id="KW-0687">Ribonucleoprotein</keyword>
<dbReference type="GO" id="GO:0006397">
    <property type="term" value="P:mRNA processing"/>
    <property type="evidence" value="ECO:0007669"/>
    <property type="project" value="UniProtKB-KW"/>
</dbReference>
<keyword evidence="13" id="KW-0866">Nonsense-mediated mRNA decay</keyword>
<dbReference type="SMART" id="SM01044">
    <property type="entry name" value="Btz"/>
    <property type="match status" value="1"/>
</dbReference>
<evidence type="ECO:0000256" key="13">
    <source>
        <dbReference type="ARBA" id="ARBA00023161"/>
    </source>
</evidence>
<comment type="similarity">
    <text evidence="4">Belongs to the CASC3 family.</text>
</comment>
<keyword evidence="14" id="KW-0508">mRNA splicing</keyword>
<organism evidence="19 20">
    <name type="scientific">Setaria digitata</name>
    <dbReference type="NCBI Taxonomy" id="48799"/>
    <lineage>
        <taxon>Eukaryota</taxon>
        <taxon>Metazoa</taxon>
        <taxon>Ecdysozoa</taxon>
        <taxon>Nematoda</taxon>
        <taxon>Chromadorea</taxon>
        <taxon>Rhabditida</taxon>
        <taxon>Spirurina</taxon>
        <taxon>Spiruromorpha</taxon>
        <taxon>Filarioidea</taxon>
        <taxon>Setariidae</taxon>
        <taxon>Setaria</taxon>
    </lineage>
</organism>
<evidence type="ECO:0000256" key="5">
    <source>
        <dbReference type="ARBA" id="ARBA00022448"/>
    </source>
</evidence>
<evidence type="ECO:0000256" key="16">
    <source>
        <dbReference type="ARBA" id="ARBA00023274"/>
    </source>
</evidence>
<evidence type="ECO:0000256" key="4">
    <source>
        <dbReference type="ARBA" id="ARBA00009548"/>
    </source>
</evidence>
<dbReference type="InterPro" id="IPR050522">
    <property type="entry name" value="Ribosomal_protein_eL43"/>
</dbReference>
<evidence type="ECO:0000259" key="18">
    <source>
        <dbReference type="SMART" id="SM01044"/>
    </source>
</evidence>
<dbReference type="InterPro" id="IPR002674">
    <property type="entry name" value="Ribosomal_eL43"/>
</dbReference>
<dbReference type="Pfam" id="PF09405">
    <property type="entry name" value="Btz"/>
    <property type="match status" value="1"/>
</dbReference>
<evidence type="ECO:0000256" key="12">
    <source>
        <dbReference type="ARBA" id="ARBA00022980"/>
    </source>
</evidence>
<feature type="compositionally biased region" description="Basic and acidic residues" evidence="17">
    <location>
        <begin position="50"/>
        <end position="64"/>
    </location>
</feature>
<dbReference type="GO" id="GO:0051028">
    <property type="term" value="P:mRNA transport"/>
    <property type="evidence" value="ECO:0007669"/>
    <property type="project" value="UniProtKB-KW"/>
</dbReference>
<feature type="domain" description="Btz" evidence="18">
    <location>
        <begin position="43"/>
        <end position="144"/>
    </location>
</feature>
<evidence type="ECO:0000256" key="2">
    <source>
        <dbReference type="ARBA" id="ARBA00004496"/>
    </source>
</evidence>
<feature type="region of interest" description="Disordered" evidence="17">
    <location>
        <begin position="48"/>
        <end position="79"/>
    </location>
</feature>
<keyword evidence="15" id="KW-0539">Nucleus</keyword>